<accession>A0A1X0Q5S6</accession>
<dbReference type="VEuPathDB" id="MicrosporidiaDB:HERIO_2285"/>
<comment type="caution">
    <text evidence="1">The sequence shown here is derived from an EMBL/GenBank/DDBJ whole genome shotgun (WGS) entry which is preliminary data.</text>
</comment>
<protein>
    <submittedName>
        <fullName evidence="1">Uncharacterized protein</fullName>
    </submittedName>
</protein>
<sequence>MEFELDLLNKFIEILNRSFDFIIYYHKYTKLIDLINKCESIDQTLIDDLINTFKLNCNSSIDLSKNTQIKTFSCYDCELLNKTKK</sequence>
<dbReference type="Proteomes" id="UP000192501">
    <property type="component" value="Unassembled WGS sequence"/>
</dbReference>
<name>A0A1X0Q5S6_9MICR</name>
<organism evidence="1 2">
    <name type="scientific">Hepatospora eriocheir</name>
    <dbReference type="NCBI Taxonomy" id="1081669"/>
    <lineage>
        <taxon>Eukaryota</taxon>
        <taxon>Fungi</taxon>
        <taxon>Fungi incertae sedis</taxon>
        <taxon>Microsporidia</taxon>
        <taxon>Hepatosporidae</taxon>
        <taxon>Hepatospora</taxon>
    </lineage>
</organism>
<dbReference type="EMBL" id="LTAI01002032">
    <property type="protein sequence ID" value="ORD93073.1"/>
    <property type="molecule type" value="Genomic_DNA"/>
</dbReference>
<reference evidence="1 2" key="1">
    <citation type="journal article" date="2017" name="Environ. Microbiol.">
        <title>Decay of the glycolytic pathway and adaptation to intranuclear parasitism within Enterocytozoonidae microsporidia.</title>
        <authorList>
            <person name="Wiredu Boakye D."/>
            <person name="Jaroenlak P."/>
            <person name="Prachumwat A."/>
            <person name="Williams T.A."/>
            <person name="Bateman K.S."/>
            <person name="Itsathitphaisarn O."/>
            <person name="Sritunyalucksana K."/>
            <person name="Paszkiewicz K.H."/>
            <person name="Moore K.A."/>
            <person name="Stentiford G.D."/>
            <person name="Williams B.A."/>
        </authorList>
    </citation>
    <scope>NUCLEOTIDE SEQUENCE [LARGE SCALE GENOMIC DNA]</scope>
    <source>
        <strain evidence="2">canceri</strain>
    </source>
</reference>
<dbReference type="VEuPathDB" id="MicrosporidiaDB:A0H76_1640"/>
<evidence type="ECO:0000313" key="2">
    <source>
        <dbReference type="Proteomes" id="UP000192501"/>
    </source>
</evidence>
<evidence type="ECO:0000313" key="1">
    <source>
        <dbReference type="EMBL" id="ORD93073.1"/>
    </source>
</evidence>
<dbReference type="AlphaFoldDB" id="A0A1X0Q5S6"/>
<gene>
    <name evidence="1" type="ORF">A0H76_1640</name>
</gene>
<proteinExistence type="predicted"/>